<keyword evidence="1" id="KW-1185">Reference proteome</keyword>
<evidence type="ECO:0000313" key="1">
    <source>
        <dbReference type="Proteomes" id="UP000887540"/>
    </source>
</evidence>
<sequence>MGINAKLKKIYEILAEHADYKNAMTMGCLLTMVLPKLLNLKIYLMTNLLQLLQLINLLLQLIKQLLQFNQSIFR</sequence>
<dbReference type="WBParaSite" id="ACRNAN_Path_1281.g5012.t1">
    <property type="protein sequence ID" value="ACRNAN_Path_1281.g5012.t1"/>
    <property type="gene ID" value="ACRNAN_Path_1281.g5012"/>
</dbReference>
<dbReference type="AlphaFoldDB" id="A0A914BYC2"/>
<organism evidence="1 2">
    <name type="scientific">Acrobeloides nanus</name>
    <dbReference type="NCBI Taxonomy" id="290746"/>
    <lineage>
        <taxon>Eukaryota</taxon>
        <taxon>Metazoa</taxon>
        <taxon>Ecdysozoa</taxon>
        <taxon>Nematoda</taxon>
        <taxon>Chromadorea</taxon>
        <taxon>Rhabditida</taxon>
        <taxon>Tylenchina</taxon>
        <taxon>Cephalobomorpha</taxon>
        <taxon>Cephaloboidea</taxon>
        <taxon>Cephalobidae</taxon>
        <taxon>Acrobeloides</taxon>
    </lineage>
</organism>
<evidence type="ECO:0000313" key="2">
    <source>
        <dbReference type="WBParaSite" id="ACRNAN_Path_1281.g5012.t1"/>
    </source>
</evidence>
<reference evidence="2" key="1">
    <citation type="submission" date="2022-11" db="UniProtKB">
        <authorList>
            <consortium name="WormBaseParasite"/>
        </authorList>
    </citation>
    <scope>IDENTIFICATION</scope>
</reference>
<accession>A0A914BYC2</accession>
<protein>
    <submittedName>
        <fullName evidence="2">Uncharacterized protein</fullName>
    </submittedName>
</protein>
<name>A0A914BYC2_9BILA</name>
<dbReference type="Proteomes" id="UP000887540">
    <property type="component" value="Unplaced"/>
</dbReference>
<proteinExistence type="predicted"/>